<dbReference type="Gene3D" id="3.40.50.11530">
    <property type="match status" value="1"/>
</dbReference>
<evidence type="ECO:0000256" key="6">
    <source>
        <dbReference type="ARBA" id="ARBA00023170"/>
    </source>
</evidence>
<evidence type="ECO:0000256" key="1">
    <source>
        <dbReference type="ARBA" id="ARBA00004479"/>
    </source>
</evidence>
<feature type="domain" description="SEFIR" evidence="10">
    <location>
        <begin position="333"/>
        <end position="467"/>
    </location>
</feature>
<dbReference type="OrthoDB" id="8190413at2759"/>
<evidence type="ECO:0000256" key="8">
    <source>
        <dbReference type="SAM" id="Phobius"/>
    </source>
</evidence>
<dbReference type="RefSeq" id="XP_011299491.1">
    <property type="nucleotide sequence ID" value="XM_011301189.1"/>
</dbReference>
<keyword evidence="7" id="KW-0325">Glycoprotein</keyword>
<keyword evidence="6" id="KW-0675">Receptor</keyword>
<accession>A0A0C9PNX4</accession>
<evidence type="ECO:0000259" key="10">
    <source>
        <dbReference type="PROSITE" id="PS51534"/>
    </source>
</evidence>
<accession>A0A9R1TXB8</accession>
<keyword evidence="4 8" id="KW-1133">Transmembrane helix</keyword>
<evidence type="ECO:0000256" key="5">
    <source>
        <dbReference type="ARBA" id="ARBA00023136"/>
    </source>
</evidence>
<evidence type="ECO:0000256" key="7">
    <source>
        <dbReference type="ARBA" id="ARBA00023180"/>
    </source>
</evidence>
<dbReference type="PANTHER" id="PTHR15583:SF7">
    <property type="entry name" value="INTERLEUKIN CYTOKINE RECEPTOR-RELATED PROTEIN 2"/>
    <property type="match status" value="1"/>
</dbReference>
<dbReference type="InterPro" id="IPR013568">
    <property type="entry name" value="SEFIR_dom"/>
</dbReference>
<dbReference type="InterPro" id="IPR039465">
    <property type="entry name" value="IL-17_rcpt-like"/>
</dbReference>
<evidence type="ECO:0000313" key="13">
    <source>
        <dbReference type="RefSeq" id="XP_011299491.1"/>
    </source>
</evidence>
<name>A0A0C9PNX4_9HYME</name>
<evidence type="ECO:0000256" key="9">
    <source>
        <dbReference type="SAM" id="SignalP"/>
    </source>
</evidence>
<dbReference type="Proteomes" id="UP000694866">
    <property type="component" value="Unplaced"/>
</dbReference>
<feature type="chain" id="PRO_5044541374" evidence="9">
    <location>
        <begin position="21"/>
        <end position="596"/>
    </location>
</feature>
<dbReference type="Pfam" id="PF08357">
    <property type="entry name" value="SEFIR"/>
    <property type="match status" value="1"/>
</dbReference>
<dbReference type="PROSITE" id="PS51534">
    <property type="entry name" value="SEFIR"/>
    <property type="match status" value="1"/>
</dbReference>
<evidence type="ECO:0000256" key="3">
    <source>
        <dbReference type="ARBA" id="ARBA00022729"/>
    </source>
</evidence>
<evidence type="ECO:0000256" key="4">
    <source>
        <dbReference type="ARBA" id="ARBA00022989"/>
    </source>
</evidence>
<keyword evidence="2 8" id="KW-0812">Transmembrane</keyword>
<dbReference type="GO" id="GO:0030368">
    <property type="term" value="F:interleukin-17 receptor activity"/>
    <property type="evidence" value="ECO:0007669"/>
    <property type="project" value="InterPro"/>
</dbReference>
<keyword evidence="3 9" id="KW-0732">Signal</keyword>
<dbReference type="KEGG" id="fas:105264363"/>
<reference evidence="11" key="1">
    <citation type="submission" date="2015-01" db="EMBL/GenBank/DDBJ databases">
        <title>Transcriptome Assembly of Fopius arisanus.</title>
        <authorList>
            <person name="Geib S."/>
        </authorList>
    </citation>
    <scope>NUCLEOTIDE SEQUENCE</scope>
</reference>
<comment type="subcellular location">
    <subcellularLocation>
        <location evidence="1">Membrane</location>
        <topology evidence="1">Single-pass type I membrane protein</topology>
    </subcellularLocation>
</comment>
<dbReference type="PANTHER" id="PTHR15583">
    <property type="entry name" value="INTERLEUKIN-17 RECEPTOR"/>
    <property type="match status" value="1"/>
</dbReference>
<evidence type="ECO:0000256" key="2">
    <source>
        <dbReference type="ARBA" id="ARBA00022692"/>
    </source>
</evidence>
<keyword evidence="12" id="KW-1185">Reference proteome</keyword>
<keyword evidence="5 8" id="KW-0472">Membrane</keyword>
<protein>
    <submittedName>
        <fullName evidence="11">RsmA_0 protein</fullName>
    </submittedName>
</protein>
<proteinExistence type="predicted"/>
<feature type="signal peptide" evidence="9">
    <location>
        <begin position="1"/>
        <end position="20"/>
    </location>
</feature>
<sequence length="596" mass="68815">MWKSICALFGVLCLLKPGECTAHCYSEFCRNTSLSLMESQWGKSLENGSCLLTPIQNNSDCKNMKFNGLGRLPPPGVPLADFELSAYVYHERGTKITAFNLTIKDITFRKLVTRYQELVDSTSSYCRHIHFYGLNQANVKPNLFVSCPFTAEAFEERSYWLEYSIIGDNYEYSRKLLFNVPSHHHIGERVEDVRNYIPFIYVDVSDMPVLRLHIQPLPNKFNISNYRIWVINNETSTSEITKVKSLNSEEHISHNFSVSDGTHYVYVAAMHPHCGEYGCVNNSLSVITRKQPTRRILIMIISVVWIPPVILYAIYYLYKLYNRNNLFKHVTRRPKCLLVYSPTHMAHVDVVLNLANYLRSCRVAAMVDVLDIPETVTKDPGYWCNEAFKSADTIVVLASPHLGAVSVPVIYKNVDNHALRLLKENYSLRNKRYITIELPYCTYEEIPEEARLFKRLKLPENLDKLVKYLHNFEFNRCFTGPSEHLIQSIGLATMEITRERQESPKNIDETHGLLPPADSTTIATEKSEITTIETKIVSDEPKFEDHHQILQEEPPTRTYRTNIHELNLFGECEEPEEIRYRPPANISGFRIDQLNL</sequence>
<reference evidence="13" key="2">
    <citation type="submission" date="2025-04" db="UniProtKB">
        <authorList>
            <consortium name="RefSeq"/>
        </authorList>
    </citation>
    <scope>IDENTIFICATION</scope>
    <source>
        <strain evidence="13">USDA-PBARC FA_bdor</strain>
        <tissue evidence="13">Whole organism</tissue>
    </source>
</reference>
<gene>
    <name evidence="11" type="primary">rsmA_0</name>
    <name evidence="13" type="synonym">LOC105264363</name>
    <name evidence="11" type="ORF">g.14029</name>
</gene>
<dbReference type="EMBL" id="GBYB01002828">
    <property type="protein sequence ID" value="JAG72595.1"/>
    <property type="molecule type" value="Transcribed_RNA"/>
</dbReference>
<dbReference type="GeneID" id="105264363"/>
<organism evidence="11">
    <name type="scientific">Fopius arisanus</name>
    <dbReference type="NCBI Taxonomy" id="64838"/>
    <lineage>
        <taxon>Eukaryota</taxon>
        <taxon>Metazoa</taxon>
        <taxon>Ecdysozoa</taxon>
        <taxon>Arthropoda</taxon>
        <taxon>Hexapoda</taxon>
        <taxon>Insecta</taxon>
        <taxon>Pterygota</taxon>
        <taxon>Neoptera</taxon>
        <taxon>Endopterygota</taxon>
        <taxon>Hymenoptera</taxon>
        <taxon>Apocrita</taxon>
        <taxon>Ichneumonoidea</taxon>
        <taxon>Braconidae</taxon>
        <taxon>Opiinae</taxon>
        <taxon>Fopius</taxon>
    </lineage>
</organism>
<evidence type="ECO:0000313" key="12">
    <source>
        <dbReference type="Proteomes" id="UP000694866"/>
    </source>
</evidence>
<feature type="transmembrane region" description="Helical" evidence="8">
    <location>
        <begin position="296"/>
        <end position="318"/>
    </location>
</feature>
<dbReference type="AlphaFoldDB" id="A0A0C9PNX4"/>
<evidence type="ECO:0000313" key="11">
    <source>
        <dbReference type="EMBL" id="JAG72595.1"/>
    </source>
</evidence>
<dbReference type="GO" id="GO:0016020">
    <property type="term" value="C:membrane"/>
    <property type="evidence" value="ECO:0007669"/>
    <property type="project" value="UniProtKB-SubCell"/>
</dbReference>